<evidence type="ECO:0000259" key="1">
    <source>
        <dbReference type="Pfam" id="PF06250"/>
    </source>
</evidence>
<keyword evidence="4" id="KW-1185">Reference proteome</keyword>
<dbReference type="InterPro" id="IPR041527">
    <property type="entry name" value="YhcG_N"/>
</dbReference>
<dbReference type="InterPro" id="IPR009362">
    <property type="entry name" value="YhcG_C"/>
</dbReference>
<gene>
    <name evidence="3" type="ORF">K1Y79_13075</name>
</gene>
<dbReference type="InterPro" id="IPR011856">
    <property type="entry name" value="tRNA_endonuc-like_dom_sf"/>
</dbReference>
<dbReference type="InterPro" id="IPR053148">
    <property type="entry name" value="PD-DEXK-like_domain"/>
</dbReference>
<accession>A0ABS7GF14</accession>
<feature type="domain" description="YhcG N-terminal" evidence="2">
    <location>
        <begin position="33"/>
        <end position="85"/>
    </location>
</feature>
<sequence length="271" mass="31393">MSDSHGVKILRLLSAKSIATQSEASGIENRSSSNLLLERLSFSHFIELLKLDTTLKREFYEVEIIRNSWSVRDLQRAMNSMLYERTGLSTNKHAVLNSDVKQADLKAENIFRNAYMLEFLGLEEKDIYTESDLEHGIITHLQTFLLELGRGFCFEARQRRITFDNTHYRIDLVFYHRILKCHVLLDLKIGEFTHADAGQMNVYLNYYKENEMHEGDNPPVGIILCASKNENLVRYATSGLPQQVFVSKYLINLPSEDELAQIIEEERRRLG</sequence>
<dbReference type="Pfam" id="PF17761">
    <property type="entry name" value="DUF1016_N"/>
    <property type="match status" value="1"/>
</dbReference>
<evidence type="ECO:0000313" key="4">
    <source>
        <dbReference type="Proteomes" id="UP000812961"/>
    </source>
</evidence>
<dbReference type="Pfam" id="PF06250">
    <property type="entry name" value="YhcG_C"/>
    <property type="match status" value="1"/>
</dbReference>
<reference evidence="3 4" key="1">
    <citation type="submission" date="2021-08" db="EMBL/GenBank/DDBJ databases">
        <title>The genome sequence of Chitinophaga sp. B61.</title>
        <authorList>
            <person name="Zhang X."/>
        </authorList>
    </citation>
    <scope>NUCLEOTIDE SEQUENCE [LARGE SCALE GENOMIC DNA]</scope>
    <source>
        <strain evidence="3 4">B61</strain>
    </source>
</reference>
<protein>
    <submittedName>
        <fullName evidence="3">PDDEXK nuclease domain-containing protein</fullName>
    </submittedName>
</protein>
<organism evidence="3 4">
    <name type="scientific">Chitinophaga rhizophila</name>
    <dbReference type="NCBI Taxonomy" id="2866212"/>
    <lineage>
        <taxon>Bacteria</taxon>
        <taxon>Pseudomonadati</taxon>
        <taxon>Bacteroidota</taxon>
        <taxon>Chitinophagia</taxon>
        <taxon>Chitinophagales</taxon>
        <taxon>Chitinophagaceae</taxon>
        <taxon>Chitinophaga</taxon>
    </lineage>
</organism>
<dbReference type="PANTHER" id="PTHR30547">
    <property type="entry name" value="UNCHARACTERIZED PROTEIN YHCG-RELATED"/>
    <property type="match status" value="1"/>
</dbReference>
<dbReference type="Proteomes" id="UP000812961">
    <property type="component" value="Unassembled WGS sequence"/>
</dbReference>
<evidence type="ECO:0000259" key="2">
    <source>
        <dbReference type="Pfam" id="PF17761"/>
    </source>
</evidence>
<dbReference type="EMBL" id="JAICCF010000002">
    <property type="protein sequence ID" value="MBW8685262.1"/>
    <property type="molecule type" value="Genomic_DNA"/>
</dbReference>
<feature type="domain" description="YhcG PDDEXK nuclease" evidence="1">
    <location>
        <begin position="109"/>
        <end position="258"/>
    </location>
</feature>
<name>A0ABS7GF14_9BACT</name>
<dbReference type="Gene3D" id="3.40.1350.10">
    <property type="match status" value="1"/>
</dbReference>
<proteinExistence type="predicted"/>
<dbReference type="PANTHER" id="PTHR30547:SF5">
    <property type="entry name" value="NUCLEASE YHCG-RELATED"/>
    <property type="match status" value="1"/>
</dbReference>
<comment type="caution">
    <text evidence="3">The sequence shown here is derived from an EMBL/GenBank/DDBJ whole genome shotgun (WGS) entry which is preliminary data.</text>
</comment>
<evidence type="ECO:0000313" key="3">
    <source>
        <dbReference type="EMBL" id="MBW8685262.1"/>
    </source>
</evidence>